<comment type="caution">
    <text evidence="10">The sequence shown here is derived from an EMBL/GenBank/DDBJ whole genome shotgun (WGS) entry which is preliminary data.</text>
</comment>
<dbReference type="InterPro" id="IPR017871">
    <property type="entry name" value="ABC_transporter-like_CS"/>
</dbReference>
<keyword evidence="11" id="KW-1185">Reference proteome</keyword>
<dbReference type="Proteomes" id="UP000273977">
    <property type="component" value="Unassembled WGS sequence"/>
</dbReference>
<dbReference type="InterPro" id="IPR027417">
    <property type="entry name" value="P-loop_NTPase"/>
</dbReference>
<dbReference type="NCBIfam" id="NF010156">
    <property type="entry name" value="PRK13635.1"/>
    <property type="match status" value="1"/>
</dbReference>
<evidence type="ECO:0000256" key="3">
    <source>
        <dbReference type="ARBA" id="ARBA00022448"/>
    </source>
</evidence>
<dbReference type="GO" id="GO:0042626">
    <property type="term" value="F:ATPase-coupled transmembrane transporter activity"/>
    <property type="evidence" value="ECO:0007669"/>
    <property type="project" value="TreeGrafter"/>
</dbReference>
<dbReference type="FunFam" id="3.40.50.300:FF:000224">
    <property type="entry name" value="Energy-coupling factor transporter ATP-binding protein EcfA"/>
    <property type="match status" value="1"/>
</dbReference>
<keyword evidence="8" id="KW-0472">Membrane</keyword>
<dbReference type="InterPro" id="IPR003439">
    <property type="entry name" value="ABC_transporter-like_ATP-bd"/>
</dbReference>
<comment type="subcellular location">
    <subcellularLocation>
        <location evidence="1">Cell membrane</location>
        <topology evidence="1">Peripheral membrane protein</topology>
    </subcellularLocation>
</comment>
<evidence type="ECO:0000256" key="8">
    <source>
        <dbReference type="ARBA" id="ARBA00023136"/>
    </source>
</evidence>
<name>A0A3N4GFX2_9LACT</name>
<dbReference type="PANTHER" id="PTHR43553:SF24">
    <property type="entry name" value="ENERGY-COUPLING FACTOR TRANSPORTER ATP-BINDING PROTEIN ECFA1"/>
    <property type="match status" value="1"/>
</dbReference>
<dbReference type="OrthoDB" id="9784332at2"/>
<comment type="similarity">
    <text evidence="2">Belongs to the ABC transporter superfamily.</text>
</comment>
<evidence type="ECO:0000256" key="1">
    <source>
        <dbReference type="ARBA" id="ARBA00004202"/>
    </source>
</evidence>
<dbReference type="Pfam" id="PF00005">
    <property type="entry name" value="ABC_tran"/>
    <property type="match status" value="1"/>
</dbReference>
<evidence type="ECO:0000256" key="6">
    <source>
        <dbReference type="ARBA" id="ARBA00022840"/>
    </source>
</evidence>
<gene>
    <name evidence="10" type="ORF">EF384_07615</name>
</gene>
<reference evidence="10 11" key="1">
    <citation type="submission" date="2018-11" db="EMBL/GenBank/DDBJ databases">
        <title>Aerococcus sp. SJQ22, whole genome shotgun sequence.</title>
        <authorList>
            <person name="Sun L."/>
            <person name="Gao X."/>
            <person name="Chen W."/>
            <person name="Huang K."/>
        </authorList>
    </citation>
    <scope>NUCLEOTIDE SEQUENCE [LARGE SCALE GENOMIC DNA]</scope>
    <source>
        <strain evidence="10 11">SJQ22</strain>
    </source>
</reference>
<evidence type="ECO:0000313" key="11">
    <source>
        <dbReference type="Proteomes" id="UP000273977"/>
    </source>
</evidence>
<dbReference type="PROSITE" id="PS50893">
    <property type="entry name" value="ABC_TRANSPORTER_2"/>
    <property type="match status" value="1"/>
</dbReference>
<dbReference type="EMBL" id="RKMG01000026">
    <property type="protein sequence ID" value="RPA57971.1"/>
    <property type="molecule type" value="Genomic_DNA"/>
</dbReference>
<evidence type="ECO:0000259" key="9">
    <source>
        <dbReference type="PROSITE" id="PS50893"/>
    </source>
</evidence>
<dbReference type="PROSITE" id="PS00211">
    <property type="entry name" value="ABC_TRANSPORTER_1"/>
    <property type="match status" value="1"/>
</dbReference>
<dbReference type="PANTHER" id="PTHR43553">
    <property type="entry name" value="HEAVY METAL TRANSPORTER"/>
    <property type="match status" value="1"/>
</dbReference>
<dbReference type="AlphaFoldDB" id="A0A3N4GFX2"/>
<protein>
    <submittedName>
        <fullName evidence="10">Energy-coupling factor ABC transporter ATP-binding protein</fullName>
    </submittedName>
</protein>
<organism evidence="10 11">
    <name type="scientific">Aerococcus agrisoli</name>
    <dbReference type="NCBI Taxonomy" id="2487350"/>
    <lineage>
        <taxon>Bacteria</taxon>
        <taxon>Bacillati</taxon>
        <taxon>Bacillota</taxon>
        <taxon>Bacilli</taxon>
        <taxon>Lactobacillales</taxon>
        <taxon>Aerococcaceae</taxon>
        <taxon>Aerococcus</taxon>
    </lineage>
</organism>
<accession>A0A3N4GFX2</accession>
<evidence type="ECO:0000256" key="2">
    <source>
        <dbReference type="ARBA" id="ARBA00005417"/>
    </source>
</evidence>
<dbReference type="InterPro" id="IPR030947">
    <property type="entry name" value="EcfA_1"/>
</dbReference>
<keyword evidence="5" id="KW-0547">Nucleotide-binding</keyword>
<keyword evidence="7" id="KW-1278">Translocase</keyword>
<evidence type="ECO:0000256" key="4">
    <source>
        <dbReference type="ARBA" id="ARBA00022475"/>
    </source>
</evidence>
<dbReference type="NCBIfam" id="TIGR04520">
    <property type="entry name" value="ECF_ATPase_1"/>
    <property type="match status" value="1"/>
</dbReference>
<dbReference type="Gene3D" id="3.40.50.300">
    <property type="entry name" value="P-loop containing nucleotide triphosphate hydrolases"/>
    <property type="match status" value="1"/>
</dbReference>
<dbReference type="InterPro" id="IPR015856">
    <property type="entry name" value="ABC_transpr_CbiO/EcfA_su"/>
</dbReference>
<keyword evidence="3" id="KW-0813">Transport</keyword>
<dbReference type="InterPro" id="IPR003593">
    <property type="entry name" value="AAA+_ATPase"/>
</dbReference>
<keyword evidence="4" id="KW-1003">Cell membrane</keyword>
<evidence type="ECO:0000256" key="5">
    <source>
        <dbReference type="ARBA" id="ARBA00022741"/>
    </source>
</evidence>
<sequence>MSNPIIEVEGLTFQYTQADDRLAINNLSTTIYEGEWLAIIGHNGSGKSTFSKLLVGLLEAKAGTIKVDGQVLSLETLWDIRSKVGLVFQNPDNQFVGATVEDDVAFALENQGMAYEEMHARVETALKRVKMWEFRDMEPASLSGGQKQRVAIAGVIALEPKIMILDESTSMLDPEGREDLMEVVRDIKQDRNLTVISITHDLNEAAEADRMLVFKEGTILKEGTPAEIFTYGNKLTEIGLDVPFAEQLKTALAKRGVAVPSEYVDEEGLGEWLWKSSLKM</sequence>
<dbReference type="InterPro" id="IPR050095">
    <property type="entry name" value="ECF_ABC_transporter_ATP-bd"/>
</dbReference>
<feature type="domain" description="ABC transporter" evidence="9">
    <location>
        <begin position="6"/>
        <end position="241"/>
    </location>
</feature>
<dbReference type="RefSeq" id="WP_123780826.1">
    <property type="nucleotide sequence ID" value="NZ_RKMG01000026.1"/>
</dbReference>
<dbReference type="SMART" id="SM00382">
    <property type="entry name" value="AAA"/>
    <property type="match status" value="1"/>
</dbReference>
<evidence type="ECO:0000256" key="7">
    <source>
        <dbReference type="ARBA" id="ARBA00022967"/>
    </source>
</evidence>
<dbReference type="NCBIfam" id="NF010167">
    <property type="entry name" value="PRK13648.1"/>
    <property type="match status" value="1"/>
</dbReference>
<keyword evidence="6 10" id="KW-0067">ATP-binding</keyword>
<dbReference type="SUPFAM" id="SSF52540">
    <property type="entry name" value="P-loop containing nucleoside triphosphate hydrolases"/>
    <property type="match status" value="1"/>
</dbReference>
<evidence type="ECO:0000313" key="10">
    <source>
        <dbReference type="EMBL" id="RPA57971.1"/>
    </source>
</evidence>
<dbReference type="GO" id="GO:0016887">
    <property type="term" value="F:ATP hydrolysis activity"/>
    <property type="evidence" value="ECO:0007669"/>
    <property type="project" value="InterPro"/>
</dbReference>
<dbReference type="CDD" id="cd03225">
    <property type="entry name" value="ABC_cobalt_CbiO_domain1"/>
    <property type="match status" value="1"/>
</dbReference>
<dbReference type="GO" id="GO:0005524">
    <property type="term" value="F:ATP binding"/>
    <property type="evidence" value="ECO:0007669"/>
    <property type="project" value="UniProtKB-KW"/>
</dbReference>
<dbReference type="GO" id="GO:0043190">
    <property type="term" value="C:ATP-binding cassette (ABC) transporter complex"/>
    <property type="evidence" value="ECO:0007669"/>
    <property type="project" value="TreeGrafter"/>
</dbReference>
<proteinExistence type="inferred from homology"/>